<name>A0A1E5SHN3_9FLAO</name>
<dbReference type="AlphaFoldDB" id="A0A1E5SHN3"/>
<gene>
    <name evidence="1" type="ORF">A8C32_05370</name>
</gene>
<comment type="caution">
    <text evidence="1">The sequence shown here is derived from an EMBL/GenBank/DDBJ whole genome shotgun (WGS) entry which is preliminary data.</text>
</comment>
<sequence>MNNHKNIIMLNYKDLRGKVDEILSQYDNKKIESWLSFDEKRIENENFINGKRVKITIEKPSEIDFLNMHCSFGEDEFYNEAA</sequence>
<organism evidence="1 2">
    <name type="scientific">Flavivirga aquatica</name>
    <dbReference type="NCBI Taxonomy" id="1849968"/>
    <lineage>
        <taxon>Bacteria</taxon>
        <taxon>Pseudomonadati</taxon>
        <taxon>Bacteroidota</taxon>
        <taxon>Flavobacteriia</taxon>
        <taxon>Flavobacteriales</taxon>
        <taxon>Flavobacteriaceae</taxon>
        <taxon>Flavivirga</taxon>
    </lineage>
</organism>
<accession>A0A1E5SHN3</accession>
<dbReference type="EMBL" id="MDJD01000054">
    <property type="protein sequence ID" value="OEJ98629.1"/>
    <property type="molecule type" value="Genomic_DNA"/>
</dbReference>
<reference evidence="1 2" key="1">
    <citation type="submission" date="2016-05" db="EMBL/GenBank/DDBJ databases">
        <title>Draft Genome Sequence of Algibacter sp. Strain SK-16 Isolated from the Surface Water of Aburatsubo Inlet.</title>
        <authorList>
            <person name="Wong S.-K."/>
            <person name="Yoshizawa S."/>
            <person name="Nakajima Y."/>
            <person name="Ogura Y."/>
            <person name="Tetsuya H."/>
            <person name="Hamasaki K."/>
        </authorList>
    </citation>
    <scope>NUCLEOTIDE SEQUENCE [LARGE SCALE GENOMIC DNA]</scope>
    <source>
        <strain evidence="1 2">SK-16</strain>
    </source>
</reference>
<evidence type="ECO:0000313" key="1">
    <source>
        <dbReference type="EMBL" id="OEJ98629.1"/>
    </source>
</evidence>
<protein>
    <submittedName>
        <fullName evidence="1">Uncharacterized protein</fullName>
    </submittedName>
</protein>
<proteinExistence type="predicted"/>
<keyword evidence="2" id="KW-1185">Reference proteome</keyword>
<evidence type="ECO:0000313" key="2">
    <source>
        <dbReference type="Proteomes" id="UP000095713"/>
    </source>
</evidence>
<dbReference type="STRING" id="1849968.A8C32_05370"/>
<dbReference type="Proteomes" id="UP000095713">
    <property type="component" value="Unassembled WGS sequence"/>
</dbReference>